<accession>A0A0B7KJ32</accession>
<sequence>MYNRALQGYEKAWGPEHTSTLGTVNNLGLLYYNQGRLKEAEEIVKTYPPALNTRENLADLLHGIGKTNEASKLWTQAAEGVQLVYGSTSEKRRRISIKLKESEDQVSVIINS</sequence>
<dbReference type="InterPro" id="IPR053137">
    <property type="entry name" value="NLR-like"/>
</dbReference>
<gene>
    <name evidence="1" type="ORF">BN869_000013686_1</name>
</gene>
<dbReference type="SUPFAM" id="SSF48452">
    <property type="entry name" value="TPR-like"/>
    <property type="match status" value="1"/>
</dbReference>
<dbReference type="PANTHER" id="PTHR46082:SF6">
    <property type="entry name" value="AAA+ ATPASE DOMAIN-CONTAINING PROTEIN-RELATED"/>
    <property type="match status" value="1"/>
</dbReference>
<dbReference type="PANTHER" id="PTHR46082">
    <property type="entry name" value="ATP/GTP-BINDING PROTEIN-RELATED"/>
    <property type="match status" value="1"/>
</dbReference>
<dbReference type="AlphaFoldDB" id="A0A0B7KJ32"/>
<dbReference type="EMBL" id="CDPU01000116">
    <property type="protein sequence ID" value="CEO57628.1"/>
    <property type="molecule type" value="Genomic_DNA"/>
</dbReference>
<dbReference type="InterPro" id="IPR011990">
    <property type="entry name" value="TPR-like_helical_dom_sf"/>
</dbReference>
<proteinExistence type="predicted"/>
<dbReference type="Gene3D" id="1.25.40.10">
    <property type="entry name" value="Tetratricopeptide repeat domain"/>
    <property type="match status" value="1"/>
</dbReference>
<dbReference type="Pfam" id="PF13374">
    <property type="entry name" value="TPR_10"/>
    <property type="match status" value="1"/>
</dbReference>
<organism evidence="1">
    <name type="scientific">Bionectria ochroleuca</name>
    <name type="common">Gliocladium roseum</name>
    <dbReference type="NCBI Taxonomy" id="29856"/>
    <lineage>
        <taxon>Eukaryota</taxon>
        <taxon>Fungi</taxon>
        <taxon>Dikarya</taxon>
        <taxon>Ascomycota</taxon>
        <taxon>Pezizomycotina</taxon>
        <taxon>Sordariomycetes</taxon>
        <taxon>Hypocreomycetidae</taxon>
        <taxon>Hypocreales</taxon>
        <taxon>Bionectriaceae</taxon>
        <taxon>Clonostachys</taxon>
    </lineage>
</organism>
<reference evidence="1" key="1">
    <citation type="submission" date="2015-01" db="EMBL/GenBank/DDBJ databases">
        <authorList>
            <person name="Durling Mikael"/>
        </authorList>
    </citation>
    <scope>NUCLEOTIDE SEQUENCE</scope>
</reference>
<protein>
    <recommendedName>
        <fullName evidence="2">Kinesin light chain</fullName>
    </recommendedName>
</protein>
<evidence type="ECO:0008006" key="2">
    <source>
        <dbReference type="Google" id="ProtNLM"/>
    </source>
</evidence>
<name>A0A0B7KJ32_BIOOC</name>
<evidence type="ECO:0000313" key="1">
    <source>
        <dbReference type="EMBL" id="CEO57628.1"/>
    </source>
</evidence>